<organism evidence="7 8">
    <name type="scientific">Adhaeretor mobilis</name>
    <dbReference type="NCBI Taxonomy" id="1930276"/>
    <lineage>
        <taxon>Bacteria</taxon>
        <taxon>Pseudomonadati</taxon>
        <taxon>Planctomycetota</taxon>
        <taxon>Planctomycetia</taxon>
        <taxon>Pirellulales</taxon>
        <taxon>Lacipirellulaceae</taxon>
        <taxon>Adhaeretor</taxon>
    </lineage>
</organism>
<dbReference type="EMBL" id="CP036263">
    <property type="protein sequence ID" value="QDS98451.1"/>
    <property type="molecule type" value="Genomic_DNA"/>
</dbReference>
<keyword evidence="4 6" id="KW-1133">Transmembrane helix</keyword>
<feature type="transmembrane region" description="Helical" evidence="6">
    <location>
        <begin position="15"/>
        <end position="34"/>
    </location>
</feature>
<evidence type="ECO:0000256" key="3">
    <source>
        <dbReference type="ARBA" id="ARBA00022692"/>
    </source>
</evidence>
<dbReference type="OrthoDB" id="9805314at2"/>
<dbReference type="InterPro" id="IPR005496">
    <property type="entry name" value="Integral_membrane_TerC"/>
</dbReference>
<evidence type="ECO:0000256" key="1">
    <source>
        <dbReference type="ARBA" id="ARBA00004141"/>
    </source>
</evidence>
<dbReference type="Proteomes" id="UP000319852">
    <property type="component" value="Chromosome"/>
</dbReference>
<sequence>MELFTLDGVFTIESLFTLFMLILLQAVLGFDNLLYISIESKRAPVESQASVRKWGILLAVALRLVLLFVVMKVLKLVAEPLFGLHWEGILEFEATLHAIIELIGGIFILYTALREIMHMLAVEHLEGHGKQKPKSVVSVVTTIVIMNLIFSFDSILSALALTEVFVIMAVAIVISGIMMVWLADHVSDFLRKNRMYEVLGLFILFIVGVMLISEGGHLAHLKLFGYEVEAMAKTTFYFVIAILVVIDVVQGRYQKKLLAQREHELAHSTDTAPVA</sequence>
<proteinExistence type="inferred from homology"/>
<dbReference type="PANTHER" id="PTHR30238">
    <property type="entry name" value="MEMBRANE BOUND PREDICTED REDOX MODULATOR"/>
    <property type="match status" value="1"/>
</dbReference>
<evidence type="ECO:0000256" key="6">
    <source>
        <dbReference type="SAM" id="Phobius"/>
    </source>
</evidence>
<evidence type="ECO:0000256" key="5">
    <source>
        <dbReference type="ARBA" id="ARBA00023136"/>
    </source>
</evidence>
<name>A0A517MU93_9BACT</name>
<dbReference type="Pfam" id="PF03741">
    <property type="entry name" value="TerC"/>
    <property type="match status" value="1"/>
</dbReference>
<dbReference type="AlphaFoldDB" id="A0A517MU93"/>
<protein>
    <submittedName>
        <fullName evidence="7">Integral membrane protein TerC family protein</fullName>
    </submittedName>
</protein>
<feature type="transmembrane region" description="Helical" evidence="6">
    <location>
        <begin position="54"/>
        <end position="74"/>
    </location>
</feature>
<keyword evidence="8" id="KW-1185">Reference proteome</keyword>
<dbReference type="PANTHER" id="PTHR30238:SF4">
    <property type="entry name" value="SLL1022 PROTEIN"/>
    <property type="match status" value="1"/>
</dbReference>
<evidence type="ECO:0000313" key="7">
    <source>
        <dbReference type="EMBL" id="QDS98451.1"/>
    </source>
</evidence>
<gene>
    <name evidence="7" type="ORF">HG15A2_17300</name>
</gene>
<keyword evidence="3 6" id="KW-0812">Transmembrane</keyword>
<comment type="subcellular location">
    <subcellularLocation>
        <location evidence="1">Membrane</location>
        <topology evidence="1">Multi-pass membrane protein</topology>
    </subcellularLocation>
</comment>
<keyword evidence="5 6" id="KW-0472">Membrane</keyword>
<evidence type="ECO:0000256" key="4">
    <source>
        <dbReference type="ARBA" id="ARBA00022989"/>
    </source>
</evidence>
<comment type="similarity">
    <text evidence="2">Belongs to the TerC family.</text>
</comment>
<evidence type="ECO:0000313" key="8">
    <source>
        <dbReference type="Proteomes" id="UP000319852"/>
    </source>
</evidence>
<feature type="transmembrane region" description="Helical" evidence="6">
    <location>
        <begin position="235"/>
        <end position="253"/>
    </location>
</feature>
<feature type="transmembrane region" description="Helical" evidence="6">
    <location>
        <begin position="195"/>
        <end position="215"/>
    </location>
</feature>
<reference evidence="7 8" key="1">
    <citation type="submission" date="2019-02" db="EMBL/GenBank/DDBJ databases">
        <title>Deep-cultivation of Planctomycetes and their phenomic and genomic characterization uncovers novel biology.</title>
        <authorList>
            <person name="Wiegand S."/>
            <person name="Jogler M."/>
            <person name="Boedeker C."/>
            <person name="Pinto D."/>
            <person name="Vollmers J."/>
            <person name="Rivas-Marin E."/>
            <person name="Kohn T."/>
            <person name="Peeters S.H."/>
            <person name="Heuer A."/>
            <person name="Rast P."/>
            <person name="Oberbeckmann S."/>
            <person name="Bunk B."/>
            <person name="Jeske O."/>
            <person name="Meyerdierks A."/>
            <person name="Storesund J.E."/>
            <person name="Kallscheuer N."/>
            <person name="Luecker S."/>
            <person name="Lage O.M."/>
            <person name="Pohl T."/>
            <person name="Merkel B.J."/>
            <person name="Hornburger P."/>
            <person name="Mueller R.-W."/>
            <person name="Bruemmer F."/>
            <person name="Labrenz M."/>
            <person name="Spormann A.M."/>
            <person name="Op den Camp H."/>
            <person name="Overmann J."/>
            <person name="Amann R."/>
            <person name="Jetten M.S.M."/>
            <person name="Mascher T."/>
            <person name="Medema M.H."/>
            <person name="Devos D.P."/>
            <person name="Kaster A.-K."/>
            <person name="Ovreas L."/>
            <person name="Rohde M."/>
            <person name="Galperin M.Y."/>
            <person name="Jogler C."/>
        </authorList>
    </citation>
    <scope>NUCLEOTIDE SEQUENCE [LARGE SCALE GENOMIC DNA]</scope>
    <source>
        <strain evidence="7 8">HG15A2</strain>
    </source>
</reference>
<dbReference type="GO" id="GO:0016020">
    <property type="term" value="C:membrane"/>
    <property type="evidence" value="ECO:0007669"/>
    <property type="project" value="UniProtKB-SubCell"/>
</dbReference>
<feature type="transmembrane region" description="Helical" evidence="6">
    <location>
        <begin position="134"/>
        <end position="152"/>
    </location>
</feature>
<dbReference type="KEGG" id="amob:HG15A2_17300"/>
<evidence type="ECO:0000256" key="2">
    <source>
        <dbReference type="ARBA" id="ARBA00007511"/>
    </source>
</evidence>
<feature type="transmembrane region" description="Helical" evidence="6">
    <location>
        <begin position="94"/>
        <end position="113"/>
    </location>
</feature>
<feature type="transmembrane region" description="Helical" evidence="6">
    <location>
        <begin position="164"/>
        <end position="183"/>
    </location>
</feature>
<dbReference type="RefSeq" id="WP_145059615.1">
    <property type="nucleotide sequence ID" value="NZ_CP036263.1"/>
</dbReference>
<accession>A0A517MU93</accession>